<feature type="binding site" evidence="3">
    <location>
        <position position="489"/>
    </location>
    <ligand>
        <name>L-glutamate</name>
        <dbReference type="ChEBI" id="CHEBI:29985"/>
    </ligand>
</feature>
<dbReference type="PANTHER" id="PTHR11686">
    <property type="entry name" value="GAMMA GLUTAMYL TRANSPEPTIDASE"/>
    <property type="match status" value="1"/>
</dbReference>
<evidence type="ECO:0000256" key="1">
    <source>
        <dbReference type="ARBA" id="ARBA00009381"/>
    </source>
</evidence>
<evidence type="ECO:0000256" key="3">
    <source>
        <dbReference type="PIRSR" id="PIRSR600101-2"/>
    </source>
</evidence>
<dbReference type="InterPro" id="IPR055262">
    <property type="entry name" value="GGT_CS"/>
</dbReference>
<dbReference type="InterPro" id="IPR043137">
    <property type="entry name" value="GGT_ssub_C"/>
</dbReference>
<feature type="binding site" evidence="3">
    <location>
        <position position="118"/>
    </location>
    <ligand>
        <name>L-glutamate</name>
        <dbReference type="ChEBI" id="CHEBI:29985"/>
    </ligand>
</feature>
<keyword evidence="4" id="KW-1133">Transmembrane helix</keyword>
<dbReference type="Pfam" id="PF01019">
    <property type="entry name" value="G_glu_transpept"/>
    <property type="match status" value="2"/>
</dbReference>
<dbReference type="AlphaFoldDB" id="A0AAD9N6V4"/>
<dbReference type="Gene3D" id="3.60.20.40">
    <property type="match status" value="1"/>
</dbReference>
<feature type="binding site" evidence="3">
    <location>
        <begin position="465"/>
        <end position="466"/>
    </location>
    <ligand>
        <name>L-glutamate</name>
        <dbReference type="ChEBI" id="CHEBI:29985"/>
    </ligand>
</feature>
<reference evidence="5" key="1">
    <citation type="journal article" date="2023" name="Mol. Biol. Evol.">
        <title>Third-Generation Sequencing Reveals the Adaptive Role of the Epigenome in Three Deep-Sea Polychaetes.</title>
        <authorList>
            <person name="Perez M."/>
            <person name="Aroh O."/>
            <person name="Sun Y."/>
            <person name="Lan Y."/>
            <person name="Juniper S.K."/>
            <person name="Young C.R."/>
            <person name="Angers B."/>
            <person name="Qian P.Y."/>
        </authorList>
    </citation>
    <scope>NUCLEOTIDE SEQUENCE</scope>
    <source>
        <strain evidence="5">P08H-3</strain>
    </source>
</reference>
<dbReference type="PANTHER" id="PTHR11686:SF9">
    <property type="entry name" value="RE13973P"/>
    <property type="match status" value="1"/>
</dbReference>
<dbReference type="GO" id="GO:0006751">
    <property type="term" value="P:glutathione catabolic process"/>
    <property type="evidence" value="ECO:0007669"/>
    <property type="project" value="InterPro"/>
</dbReference>
<dbReference type="InterPro" id="IPR029055">
    <property type="entry name" value="Ntn_hydrolases_N"/>
</dbReference>
<evidence type="ECO:0000313" key="6">
    <source>
        <dbReference type="Proteomes" id="UP001208570"/>
    </source>
</evidence>
<feature type="active site" description="Nucleophile" evidence="2">
    <location>
        <position position="395"/>
    </location>
</feature>
<gene>
    <name evidence="5" type="ORF">LSH36_186g00047</name>
</gene>
<dbReference type="Gene3D" id="1.10.246.130">
    <property type="match status" value="1"/>
</dbReference>
<feature type="binding site" evidence="3">
    <location>
        <begin position="413"/>
        <end position="415"/>
    </location>
    <ligand>
        <name>L-glutamate</name>
        <dbReference type="ChEBI" id="CHEBI:29985"/>
    </ligand>
</feature>
<name>A0AAD9N6V4_9ANNE</name>
<feature type="binding site" evidence="3">
    <location>
        <position position="437"/>
    </location>
    <ligand>
        <name>L-glutamate</name>
        <dbReference type="ChEBI" id="CHEBI:29985"/>
    </ligand>
</feature>
<comment type="similarity">
    <text evidence="1">Belongs to the gamma-glutamyltransferase family.</text>
</comment>
<dbReference type="GO" id="GO:0036374">
    <property type="term" value="F:glutathione hydrolase activity"/>
    <property type="evidence" value="ECO:0007669"/>
    <property type="project" value="InterPro"/>
</dbReference>
<keyword evidence="6" id="KW-1185">Reference proteome</keyword>
<keyword evidence="4" id="KW-0472">Membrane</keyword>
<evidence type="ECO:0000313" key="5">
    <source>
        <dbReference type="EMBL" id="KAK2157688.1"/>
    </source>
</evidence>
<proteinExistence type="inferred from homology"/>
<feature type="transmembrane region" description="Helical" evidence="4">
    <location>
        <begin position="36"/>
        <end position="57"/>
    </location>
</feature>
<dbReference type="GO" id="GO:0005886">
    <property type="term" value="C:plasma membrane"/>
    <property type="evidence" value="ECO:0007669"/>
    <property type="project" value="TreeGrafter"/>
</dbReference>
<dbReference type="Proteomes" id="UP001208570">
    <property type="component" value="Unassembled WGS sequence"/>
</dbReference>
<dbReference type="InterPro" id="IPR043138">
    <property type="entry name" value="GGT_lsub"/>
</dbReference>
<keyword evidence="4" id="KW-0812">Transmembrane</keyword>
<comment type="caution">
    <text evidence="5">The sequence shown here is derived from an EMBL/GenBank/DDBJ whole genome shotgun (WGS) entry which is preliminary data.</text>
</comment>
<evidence type="ECO:0000256" key="4">
    <source>
        <dbReference type="SAM" id="Phobius"/>
    </source>
</evidence>
<protein>
    <submittedName>
        <fullName evidence="5">Uncharacterized protein</fullName>
    </submittedName>
</protein>
<sequence length="622" mass="68598">MEITNSERTNTGNPTQDCESTKWTLIQVTSPSSKGLAFAVLLFVAMAVSVIVLAVALTTCSRDPYHVDDVTPTPPTDDDVEAARSKSGKYRFASVAADSALCSRIGTVKNEVITLDSREVAPLAATEDMFVNDSKSSTLGGLAIAVPGEIAGYAAVHARYGKLSWSELFKPTIELCQQGFVISKNLRKAMVRQEKNVRTQPGLRELFIKDDGSMREAGDVIRMPLLARTLRQIATYGSETFYNGSLADDIVRDIQDRRGVVTKEDLSGYKALWKRPVLLHLANGDYTLYGPPPPSSSVIVNYILGIMDGYNVSSKDKDTLEDRVLLDHRLVEAMKFGYGKRSYLGDEDFVNITQWLTLLQREDYAIQTKLKIDDDKVLPIIDYDLSFDNIADSGTSHVSVYGRDGSAVSVTSTINTYFGSKVLGNRTGILFNNEMDDFSTPGTVNAYNYAPSPSNYITPGKRPMSSMSPTIVLNERTNQVVEVVGASGGSRIIAGTLQVYHSAQLMILLSYHLYYVDTQLFVSLVIVNTLWLGYNVTEALDQPRFYHQLLPNEIIYEPTWPLGIRKALAKRGHVLRAGDRIQAIVQIIKDRCLAASSSRDRDVEMCLRAASDVRKGGAPDGY</sequence>
<dbReference type="PROSITE" id="PS00462">
    <property type="entry name" value="G_GLU_TRANSPEPTIDASE"/>
    <property type="match status" value="1"/>
</dbReference>
<accession>A0AAD9N6V4</accession>
<dbReference type="EMBL" id="JAODUP010000186">
    <property type="protein sequence ID" value="KAK2157688.1"/>
    <property type="molecule type" value="Genomic_DNA"/>
</dbReference>
<dbReference type="PRINTS" id="PR01210">
    <property type="entry name" value="GGTRANSPTASE"/>
</dbReference>
<dbReference type="FunFam" id="1.10.246.130:FF:000001">
    <property type="entry name" value="Gamma-glutamyltransferase 5 isoform 1"/>
    <property type="match status" value="1"/>
</dbReference>
<dbReference type="InterPro" id="IPR000101">
    <property type="entry name" value="GGT_peptidase"/>
</dbReference>
<evidence type="ECO:0000256" key="2">
    <source>
        <dbReference type="PIRSR" id="PIRSR600101-1"/>
    </source>
</evidence>
<dbReference type="SUPFAM" id="SSF56235">
    <property type="entry name" value="N-terminal nucleophile aminohydrolases (Ntn hydrolases)"/>
    <property type="match status" value="2"/>
</dbReference>
<organism evidence="5 6">
    <name type="scientific">Paralvinella palmiformis</name>
    <dbReference type="NCBI Taxonomy" id="53620"/>
    <lineage>
        <taxon>Eukaryota</taxon>
        <taxon>Metazoa</taxon>
        <taxon>Spiralia</taxon>
        <taxon>Lophotrochozoa</taxon>
        <taxon>Annelida</taxon>
        <taxon>Polychaeta</taxon>
        <taxon>Sedentaria</taxon>
        <taxon>Canalipalpata</taxon>
        <taxon>Terebellida</taxon>
        <taxon>Terebelliformia</taxon>
        <taxon>Alvinellidae</taxon>
        <taxon>Paralvinella</taxon>
    </lineage>
</organism>